<sequence length="44" mass="4685">MQNVMLKVIDALAKFGLDKLERALIFGLVLVVALALATGTVQLS</sequence>
<keyword evidence="1" id="KW-1133">Transmembrane helix</keyword>
<protein>
    <submittedName>
        <fullName evidence="2">Uncharacterized protein</fullName>
    </submittedName>
</protein>
<evidence type="ECO:0000313" key="2">
    <source>
        <dbReference type="EMBL" id="CAI8960757.1"/>
    </source>
</evidence>
<proteinExistence type="predicted"/>
<feature type="transmembrane region" description="Helical" evidence="1">
    <location>
        <begin position="23"/>
        <end position="43"/>
    </location>
</feature>
<name>A0ABN8XDN1_9GAMM</name>
<keyword evidence="1" id="KW-0472">Membrane</keyword>
<dbReference type="EMBL" id="OX458333">
    <property type="protein sequence ID" value="CAI8960757.1"/>
    <property type="molecule type" value="Genomic_DNA"/>
</dbReference>
<keyword evidence="3" id="KW-1185">Reference proteome</keyword>
<accession>A0ABN8XDN1</accession>
<reference evidence="2 3" key="1">
    <citation type="submission" date="2023-03" db="EMBL/GenBank/DDBJ databases">
        <authorList>
            <person name="Pearce D."/>
        </authorList>
    </citation>
    <scope>NUCLEOTIDE SEQUENCE [LARGE SCALE GENOMIC DNA]</scope>
    <source>
        <strain evidence="2">Msz</strain>
    </source>
</reference>
<keyword evidence="1" id="KW-0812">Transmembrane</keyword>
<evidence type="ECO:0000256" key="1">
    <source>
        <dbReference type="SAM" id="Phobius"/>
    </source>
</evidence>
<organism evidence="2 3">
    <name type="scientific">Methylocaldum szegediense</name>
    <dbReference type="NCBI Taxonomy" id="73780"/>
    <lineage>
        <taxon>Bacteria</taxon>
        <taxon>Pseudomonadati</taxon>
        <taxon>Pseudomonadota</taxon>
        <taxon>Gammaproteobacteria</taxon>
        <taxon>Methylococcales</taxon>
        <taxon>Methylococcaceae</taxon>
        <taxon>Methylocaldum</taxon>
    </lineage>
</organism>
<evidence type="ECO:0000313" key="3">
    <source>
        <dbReference type="Proteomes" id="UP001162030"/>
    </source>
</evidence>
<dbReference type="Proteomes" id="UP001162030">
    <property type="component" value="Chromosome"/>
</dbReference>
<dbReference type="RefSeq" id="WP_268870464.1">
    <property type="nucleotide sequence ID" value="NZ_OX458333.1"/>
</dbReference>
<gene>
    <name evidence="2" type="ORF">MSZNOR_4655</name>
</gene>